<proteinExistence type="predicted"/>
<evidence type="ECO:0000313" key="1">
    <source>
        <dbReference type="EMBL" id="MBR0651182.1"/>
    </source>
</evidence>
<sequence length="88" mass="9220">MAEPNTITLTGGTRLDLLGPIEGPVNELRTRLEFLTEFFAQKDAAATMGSGMLYLQLADCLDEAHAACVAWEAAWVATGGLPDGGVPA</sequence>
<keyword evidence="2" id="KW-1185">Reference proteome</keyword>
<comment type="caution">
    <text evidence="1">The sequence shown here is derived from an EMBL/GenBank/DDBJ whole genome shotgun (WGS) entry which is preliminary data.</text>
</comment>
<dbReference type="EMBL" id="JAAEDI010000016">
    <property type="protein sequence ID" value="MBR0651182.1"/>
    <property type="molecule type" value="Genomic_DNA"/>
</dbReference>
<dbReference type="Proteomes" id="UP000698752">
    <property type="component" value="Unassembled WGS sequence"/>
</dbReference>
<evidence type="ECO:0000313" key="2">
    <source>
        <dbReference type="Proteomes" id="UP000698752"/>
    </source>
</evidence>
<dbReference type="RefSeq" id="WP_211869848.1">
    <property type="nucleotide sequence ID" value="NZ_JAAEDI010000016.1"/>
</dbReference>
<accession>A0ABS5EJH9</accession>
<organism evidence="1 2">
    <name type="scientific">Neoroseomonas terrae</name>
    <dbReference type="NCBI Taxonomy" id="424799"/>
    <lineage>
        <taxon>Bacteria</taxon>
        <taxon>Pseudomonadati</taxon>
        <taxon>Pseudomonadota</taxon>
        <taxon>Alphaproteobacteria</taxon>
        <taxon>Acetobacterales</taxon>
        <taxon>Acetobacteraceae</taxon>
        <taxon>Neoroseomonas</taxon>
    </lineage>
</organism>
<gene>
    <name evidence="1" type="ORF">GXW78_16030</name>
</gene>
<protein>
    <submittedName>
        <fullName evidence="1">Uncharacterized protein</fullName>
    </submittedName>
</protein>
<name>A0ABS5EJH9_9PROT</name>
<reference evidence="2" key="1">
    <citation type="journal article" date="2021" name="Syst. Appl. Microbiol.">
        <title>Roseomonas hellenica sp. nov., isolated from roots of wild-growing Alkanna tinctoria.</title>
        <authorList>
            <person name="Rat A."/>
            <person name="Naranjo H.D."/>
            <person name="Lebbe L."/>
            <person name="Cnockaert M."/>
            <person name="Krigas N."/>
            <person name="Grigoriadou K."/>
            <person name="Maloupa E."/>
            <person name="Willems A."/>
        </authorList>
    </citation>
    <scope>NUCLEOTIDE SEQUENCE [LARGE SCALE GENOMIC DNA]</scope>
    <source>
        <strain evidence="2">LMG 31159</strain>
    </source>
</reference>